<dbReference type="KEGG" id="sphe:GFH32_16145"/>
<accession>A0A5Q0QHU1</accession>
<keyword evidence="3" id="KW-1185">Reference proteome</keyword>
<keyword evidence="1" id="KW-1133">Transmembrane helix</keyword>
<reference evidence="2 3" key="1">
    <citation type="submission" date="2019-10" db="EMBL/GenBank/DDBJ databases">
        <authorList>
            <person name="Dong K."/>
        </authorList>
    </citation>
    <scope>NUCLEOTIDE SEQUENCE [LARGE SCALE GENOMIC DNA]</scope>
    <source>
        <strain evidence="3">dk4302</strain>
    </source>
</reference>
<dbReference type="EMBL" id="CP045652">
    <property type="protein sequence ID" value="QGA27758.1"/>
    <property type="molecule type" value="Genomic_DNA"/>
</dbReference>
<dbReference type="Proteomes" id="UP000326921">
    <property type="component" value="Chromosome"/>
</dbReference>
<proteinExistence type="predicted"/>
<feature type="transmembrane region" description="Helical" evidence="1">
    <location>
        <begin position="46"/>
        <end position="68"/>
    </location>
</feature>
<keyword evidence="1" id="KW-0812">Transmembrane</keyword>
<dbReference type="RefSeq" id="WP_153512585.1">
    <property type="nucleotide sequence ID" value="NZ_CP045652.1"/>
</dbReference>
<organism evidence="2 3">
    <name type="scientific">Sphingobacterium zhuxiongii</name>
    <dbReference type="NCBI Taxonomy" id="2662364"/>
    <lineage>
        <taxon>Bacteria</taxon>
        <taxon>Pseudomonadati</taxon>
        <taxon>Bacteroidota</taxon>
        <taxon>Sphingobacteriia</taxon>
        <taxon>Sphingobacteriales</taxon>
        <taxon>Sphingobacteriaceae</taxon>
        <taxon>Sphingobacterium</taxon>
    </lineage>
</organism>
<protein>
    <submittedName>
        <fullName evidence="2">Uncharacterized protein</fullName>
    </submittedName>
</protein>
<name>A0A5Q0QHU1_9SPHI</name>
<evidence type="ECO:0000313" key="3">
    <source>
        <dbReference type="Proteomes" id="UP000326921"/>
    </source>
</evidence>
<sequence length="258" mass="29249">MKDQELDDLFAKRLSNFEADPPAELWDKIALELPDEGINKKKPIVLWRYFAAAAALLMFFGIGLSMFLSRETSKPTKDNIRTEVVQETNIPQTKTEADAPKEEALESIVVSQETLKNVPVAKSQKRLASVDRNNRLGKTSAEKKEIVEKPSMTHQVQPIKAMENLVQVIEIKPIETELQLSHREVEPIQPLVNIIENEEIMYAHKVDEPKKQKQSIITKVLNGIADNINIGNKDVSFSNDDEGNLRIDLTKSLARNRR</sequence>
<evidence type="ECO:0000313" key="2">
    <source>
        <dbReference type="EMBL" id="QGA27758.1"/>
    </source>
</evidence>
<dbReference type="AlphaFoldDB" id="A0A5Q0QHU1"/>
<evidence type="ECO:0000256" key="1">
    <source>
        <dbReference type="SAM" id="Phobius"/>
    </source>
</evidence>
<gene>
    <name evidence="2" type="ORF">GFH32_16145</name>
</gene>
<keyword evidence="1" id="KW-0472">Membrane</keyword>